<evidence type="ECO:0000313" key="2">
    <source>
        <dbReference type="Proteomes" id="UP000193244"/>
    </source>
</evidence>
<dbReference type="RefSeq" id="WP_085482921.1">
    <property type="nucleotide sequence ID" value="NZ_FXAY01000001.1"/>
</dbReference>
<proteinExistence type="predicted"/>
<dbReference type="Gene3D" id="3.40.50.300">
    <property type="entry name" value="P-loop containing nucleotide triphosphate hydrolases"/>
    <property type="match status" value="1"/>
</dbReference>
<accession>A0A1X7INK1</accession>
<dbReference type="SUPFAM" id="SSF52540">
    <property type="entry name" value="P-loop containing nucleoside triphosphate hydrolases"/>
    <property type="match status" value="1"/>
</dbReference>
<dbReference type="Proteomes" id="UP000193244">
    <property type="component" value="Unassembled WGS sequence"/>
</dbReference>
<name>A0A1X7INK1_9MICO</name>
<dbReference type="STRING" id="150121.SAMN06296010_0687"/>
<gene>
    <name evidence="1" type="ORF">SAMN06296010_0687</name>
</gene>
<sequence length="190" mass="22344">MLSPEDALLHRPRRVLIAGVSGVGKTTLAARVGRMLDIPHTEIDALFHGPGWVPREEFLNDVRLLVSHETWVTEWQYSSARRTLAEKADLLVWLDLPFLTVTFPRVIRRTLRRRLKREKLWNGNIEGPLSTFFTDPEHIVRWAWSTRHKYRELIPEVESEFAHLTVVRLRSKRDIEHWLAQLQKAYADPR</sequence>
<dbReference type="OrthoDB" id="3199600at2"/>
<dbReference type="PANTHER" id="PTHR37816">
    <property type="entry name" value="YALI0E33011P"/>
    <property type="match status" value="1"/>
</dbReference>
<organism evidence="1 2">
    <name type="scientific">Agreia pratensis</name>
    <dbReference type="NCBI Taxonomy" id="150121"/>
    <lineage>
        <taxon>Bacteria</taxon>
        <taxon>Bacillati</taxon>
        <taxon>Actinomycetota</taxon>
        <taxon>Actinomycetes</taxon>
        <taxon>Micrococcales</taxon>
        <taxon>Microbacteriaceae</taxon>
        <taxon>Agreia</taxon>
    </lineage>
</organism>
<keyword evidence="2" id="KW-1185">Reference proteome</keyword>
<dbReference type="EMBL" id="FXAY01000001">
    <property type="protein sequence ID" value="SMG16245.1"/>
    <property type="molecule type" value="Genomic_DNA"/>
</dbReference>
<dbReference type="InterPro" id="IPR027417">
    <property type="entry name" value="P-loop_NTPase"/>
</dbReference>
<dbReference type="InterPro" id="IPR052922">
    <property type="entry name" value="Cytidylate_Kinase-2"/>
</dbReference>
<dbReference type="GO" id="GO:0016301">
    <property type="term" value="F:kinase activity"/>
    <property type="evidence" value="ECO:0007669"/>
    <property type="project" value="UniProtKB-KW"/>
</dbReference>
<evidence type="ECO:0000313" key="1">
    <source>
        <dbReference type="EMBL" id="SMG16245.1"/>
    </source>
</evidence>
<dbReference type="AlphaFoldDB" id="A0A1X7INK1"/>
<dbReference type="PANTHER" id="PTHR37816:SF1">
    <property type="entry name" value="TOXIN"/>
    <property type="match status" value="1"/>
</dbReference>
<reference evidence="2" key="1">
    <citation type="submission" date="2017-04" db="EMBL/GenBank/DDBJ databases">
        <authorList>
            <person name="Varghese N."/>
            <person name="Submissions S."/>
        </authorList>
    </citation>
    <scope>NUCLEOTIDE SEQUENCE [LARGE SCALE GENOMIC DNA]</scope>
    <source>
        <strain evidence="2">VKM Ac-2510</strain>
    </source>
</reference>
<keyword evidence="1" id="KW-0418">Kinase</keyword>
<protein>
    <submittedName>
        <fullName evidence="1">Adenylate kinase</fullName>
    </submittedName>
</protein>
<keyword evidence="1" id="KW-0808">Transferase</keyword>